<dbReference type="EMBL" id="AGDV01000010">
    <property type="protein sequence ID" value="EMB33855.1"/>
    <property type="molecule type" value="Genomic_DNA"/>
</dbReference>
<organism evidence="1">
    <name type="scientific">Treponema denticola H-22</name>
    <dbReference type="NCBI Taxonomy" id="999432"/>
    <lineage>
        <taxon>Bacteria</taxon>
        <taxon>Pseudomonadati</taxon>
        <taxon>Spirochaetota</taxon>
        <taxon>Spirochaetia</taxon>
        <taxon>Spirochaetales</taxon>
        <taxon>Treponemataceae</taxon>
        <taxon>Treponema</taxon>
    </lineage>
</organism>
<dbReference type="PATRIC" id="fig|999432.5.peg.1285"/>
<dbReference type="RefSeq" id="WP_002684272.1">
    <property type="nucleotide sequence ID" value="NZ_CM001795.1"/>
</dbReference>
<dbReference type="HOGENOM" id="CLU_946430_0_0_12"/>
<accession>A0A0E2E5E4</accession>
<gene>
    <name evidence="1" type="ORF">HMPREF9726_01235</name>
</gene>
<dbReference type="Proteomes" id="UP000011705">
    <property type="component" value="Chromosome"/>
</dbReference>
<comment type="caution">
    <text evidence="1">The sequence shown here is derived from an EMBL/GenBank/DDBJ whole genome shotgun (WGS) entry which is preliminary data.</text>
</comment>
<name>A0A0E2E5E4_TREDN</name>
<evidence type="ECO:0000313" key="1">
    <source>
        <dbReference type="EMBL" id="EMB33855.1"/>
    </source>
</evidence>
<dbReference type="AlphaFoldDB" id="A0A0E2E5E4"/>
<protein>
    <submittedName>
        <fullName evidence="1">Uncharacterized protein</fullName>
    </submittedName>
</protein>
<proteinExistence type="predicted"/>
<reference evidence="1" key="1">
    <citation type="submission" date="2012-01" db="EMBL/GenBank/DDBJ databases">
        <title>The Genome Sequence of Treponema denticola H-22.</title>
        <authorList>
            <consortium name="The Broad Institute Genome Sequencing Platform"/>
            <person name="Earl A."/>
            <person name="Ward D."/>
            <person name="Feldgarden M."/>
            <person name="Gevers D."/>
            <person name="Blanton J.M."/>
            <person name="Fenno C.J."/>
            <person name="Baranova O.V."/>
            <person name="Mathney J."/>
            <person name="Dewhirst F.E."/>
            <person name="Izard J."/>
            <person name="Young S.K."/>
            <person name="Zeng Q."/>
            <person name="Gargeya S."/>
            <person name="Fitzgerald M."/>
            <person name="Haas B."/>
            <person name="Abouelleil A."/>
            <person name="Alvarado L."/>
            <person name="Arachchi H.M."/>
            <person name="Berlin A."/>
            <person name="Chapman S.B."/>
            <person name="Gearin G."/>
            <person name="Goldberg J."/>
            <person name="Griggs A."/>
            <person name="Gujja S."/>
            <person name="Hansen M."/>
            <person name="Heiman D."/>
            <person name="Howarth C."/>
            <person name="Larimer J."/>
            <person name="Lui A."/>
            <person name="MacDonald P.J.P."/>
            <person name="McCowen C."/>
            <person name="Montmayeur A."/>
            <person name="Murphy C."/>
            <person name="Neiman D."/>
            <person name="Pearson M."/>
            <person name="Priest M."/>
            <person name="Roberts A."/>
            <person name="Saif S."/>
            <person name="Shea T."/>
            <person name="Sisk P."/>
            <person name="Stolte C."/>
            <person name="Sykes S."/>
            <person name="Wortman J."/>
            <person name="Nusbaum C."/>
            <person name="Birren B."/>
        </authorList>
    </citation>
    <scope>NUCLEOTIDE SEQUENCE [LARGE SCALE GENOMIC DNA]</scope>
    <source>
        <strain evidence="1">H-22</strain>
    </source>
</reference>
<sequence>MKKLSLKLLGLFLFLFCFVNFLIAGDLENYSIKANPENPDCIYEKARLGDCLIHMAKITSPSKGSAPAVEILFTSDFKWEPCAPHEGWGKEGKTYQYRETEVPGSSVFLGITNKINDVVYFKVEGVHPFDLPIYDEPSEAKILERFIFFKFTAYAAKGGIFENALNNLMCALDTHTKLLYTYGMPSEYKKIIGNNYIPQKWLPYEIHPNTAEAKLKFYEYDPIGFVSLEKTYDFLGVKTNVHLYDWWNESVGAGSSMKTVKEKRFMPRLSGEALEDWTIRDASKPVRSPYRKF</sequence>